<keyword evidence="3" id="KW-1185">Reference proteome</keyword>
<feature type="transmembrane region" description="Helical" evidence="1">
    <location>
        <begin position="214"/>
        <end position="240"/>
    </location>
</feature>
<keyword evidence="1" id="KW-1133">Transmembrane helix</keyword>
<evidence type="ECO:0000256" key="1">
    <source>
        <dbReference type="SAM" id="Phobius"/>
    </source>
</evidence>
<accession>A0A328TVT5</accession>
<comment type="caution">
    <text evidence="2">The sequence shown here is derived from an EMBL/GenBank/DDBJ whole genome shotgun (WGS) entry which is preliminary data.</text>
</comment>
<name>A0A328TVT5_9GAMM</name>
<evidence type="ECO:0000313" key="3">
    <source>
        <dbReference type="Proteomes" id="UP000244334"/>
    </source>
</evidence>
<keyword evidence="1" id="KW-0472">Membrane</keyword>
<sequence>MIYDAARMKNIDISVVYAPVHAFLAYKERGAYKYWDTVYSDQKGGLVDFSNQIYKKDFSPFYYRPQNEKTIIDTYKGFAFSKAKNQNIEDIISLSKDNPENVFLSTIKYTKLQDMSLLNKEDVTTIENSIQLNLTNTLLPLVLSEYYLANKEFDKARDYLLSMNKSDCGEPCFEIGSKLGLPIYKVHNNLYKLYSYFVEKQGHEPDEDAYMTSFAFLCVSIFFFFLYIITPAGVFAFMFIDKKIKNRRNKQ</sequence>
<protein>
    <submittedName>
        <fullName evidence="2">Uncharacterized protein</fullName>
    </submittedName>
</protein>
<dbReference type="Proteomes" id="UP000244334">
    <property type="component" value="Unassembled WGS sequence"/>
</dbReference>
<proteinExistence type="predicted"/>
<gene>
    <name evidence="2" type="ORF">ACZ87_01264</name>
</gene>
<organism evidence="2 3">
    <name type="scientific">Candidatus Erwinia dacicola</name>
    <dbReference type="NCBI Taxonomy" id="252393"/>
    <lineage>
        <taxon>Bacteria</taxon>
        <taxon>Pseudomonadati</taxon>
        <taxon>Pseudomonadota</taxon>
        <taxon>Gammaproteobacteria</taxon>
        <taxon>Enterobacterales</taxon>
        <taxon>Erwiniaceae</taxon>
        <taxon>Erwinia</taxon>
    </lineage>
</organism>
<dbReference type="EMBL" id="LJAM02000083">
    <property type="protein sequence ID" value="RAP71904.1"/>
    <property type="molecule type" value="Genomic_DNA"/>
</dbReference>
<dbReference type="AlphaFoldDB" id="A0A328TVT5"/>
<keyword evidence="1" id="KW-0812">Transmembrane</keyword>
<reference evidence="2" key="1">
    <citation type="submission" date="2018-04" db="EMBL/GenBank/DDBJ databases">
        <title>Genomes of the Obligate Erwinia dacicola and Facultative Enterobacter sp. OLF Endosymbionts of the Olive Fruit fly, Bactrocera oleae.</title>
        <authorList>
            <person name="Estes A.M."/>
            <person name="Hearn D.J."/>
            <person name="Agarwal S."/>
            <person name="Pierson E.A."/>
            <person name="Dunning-Hotopp J.C."/>
        </authorList>
    </citation>
    <scope>NUCLEOTIDE SEQUENCE [LARGE SCALE GENOMIC DNA]</scope>
    <source>
        <strain evidence="2">Oroville</strain>
    </source>
</reference>
<evidence type="ECO:0000313" key="2">
    <source>
        <dbReference type="EMBL" id="RAP71904.1"/>
    </source>
</evidence>